<name>A0AA39FSY0_MICHY</name>
<dbReference type="EMBL" id="JAQQBR010000005">
    <property type="protein sequence ID" value="KAK0175267.1"/>
    <property type="molecule type" value="Genomic_DNA"/>
</dbReference>
<sequence>MEEIDRSSSYKFYRRVVHRKCTLPEGFLGKIACAIAEALHNSYTHLCQLPQHQFIKSYARYTEILPRKKRIWLDGIASSVPALGIAAQ</sequence>
<comment type="caution">
    <text evidence="1">The sequence shown here is derived from an EMBL/GenBank/DDBJ whole genome shotgun (WGS) entry which is preliminary data.</text>
</comment>
<dbReference type="Proteomes" id="UP001168972">
    <property type="component" value="Unassembled WGS sequence"/>
</dbReference>
<accession>A0AA39FSY0</accession>
<reference evidence="1" key="1">
    <citation type="journal article" date="2023" name="bioRxiv">
        <title>Scaffold-level genome assemblies of two parasitoid biocontrol wasps reveal the parthenogenesis mechanism and an associated novel virus.</title>
        <authorList>
            <person name="Inwood S."/>
            <person name="Skelly J."/>
            <person name="Guhlin J."/>
            <person name="Harrop T."/>
            <person name="Goldson S."/>
            <person name="Dearden P."/>
        </authorList>
    </citation>
    <scope>NUCLEOTIDE SEQUENCE</scope>
    <source>
        <strain evidence="1">Lincoln</strain>
        <tissue evidence="1">Whole body</tissue>
    </source>
</reference>
<proteinExistence type="predicted"/>
<evidence type="ECO:0000313" key="2">
    <source>
        <dbReference type="Proteomes" id="UP001168972"/>
    </source>
</evidence>
<dbReference type="AlphaFoldDB" id="A0AA39FSY0"/>
<gene>
    <name evidence="1" type="ORF">PV327_009030</name>
</gene>
<evidence type="ECO:0000313" key="1">
    <source>
        <dbReference type="EMBL" id="KAK0175267.1"/>
    </source>
</evidence>
<reference evidence="1" key="2">
    <citation type="submission" date="2023-03" db="EMBL/GenBank/DDBJ databases">
        <authorList>
            <person name="Inwood S.N."/>
            <person name="Skelly J.G."/>
            <person name="Guhlin J."/>
            <person name="Harrop T.W.R."/>
            <person name="Goldson S.G."/>
            <person name="Dearden P.K."/>
        </authorList>
    </citation>
    <scope>NUCLEOTIDE SEQUENCE</scope>
    <source>
        <strain evidence="1">Lincoln</strain>
        <tissue evidence="1">Whole body</tissue>
    </source>
</reference>
<organism evidence="1 2">
    <name type="scientific">Microctonus hyperodae</name>
    <name type="common">Parasitoid wasp</name>
    <dbReference type="NCBI Taxonomy" id="165561"/>
    <lineage>
        <taxon>Eukaryota</taxon>
        <taxon>Metazoa</taxon>
        <taxon>Ecdysozoa</taxon>
        <taxon>Arthropoda</taxon>
        <taxon>Hexapoda</taxon>
        <taxon>Insecta</taxon>
        <taxon>Pterygota</taxon>
        <taxon>Neoptera</taxon>
        <taxon>Endopterygota</taxon>
        <taxon>Hymenoptera</taxon>
        <taxon>Apocrita</taxon>
        <taxon>Ichneumonoidea</taxon>
        <taxon>Braconidae</taxon>
        <taxon>Euphorinae</taxon>
        <taxon>Microctonus</taxon>
    </lineage>
</organism>
<keyword evidence="2" id="KW-1185">Reference proteome</keyword>
<protein>
    <submittedName>
        <fullName evidence="1">Uncharacterized protein</fullName>
    </submittedName>
</protein>